<feature type="signal peptide" evidence="2">
    <location>
        <begin position="1"/>
        <end position="26"/>
    </location>
</feature>
<dbReference type="EMBL" id="JBHSPR010000048">
    <property type="protein sequence ID" value="MFC6021625.1"/>
    <property type="molecule type" value="Genomic_DNA"/>
</dbReference>
<sequence>MSVRHLLATATAALLGVFVLATPAAAHVVAEPDATVYGWTADRIWGSGAALLALAGLVIGGLALARPTGRIGNRGRGAIVALAAGLIGLVNGGLVVVTADGGLGTGNGIAGGYLALVLGLIAAALSWLALARSRRSRRTG</sequence>
<feature type="transmembrane region" description="Helical" evidence="1">
    <location>
        <begin position="45"/>
        <end position="65"/>
    </location>
</feature>
<feature type="transmembrane region" description="Helical" evidence="1">
    <location>
        <begin position="77"/>
        <end position="97"/>
    </location>
</feature>
<feature type="transmembrane region" description="Helical" evidence="1">
    <location>
        <begin position="109"/>
        <end position="130"/>
    </location>
</feature>
<feature type="chain" id="PRO_5047304402" evidence="2">
    <location>
        <begin position="27"/>
        <end position="140"/>
    </location>
</feature>
<dbReference type="RefSeq" id="WP_377430052.1">
    <property type="nucleotide sequence ID" value="NZ_JBHSPR010000048.1"/>
</dbReference>
<organism evidence="3 4">
    <name type="scientific">Plantactinospora solaniradicis</name>
    <dbReference type="NCBI Taxonomy" id="1723736"/>
    <lineage>
        <taxon>Bacteria</taxon>
        <taxon>Bacillati</taxon>
        <taxon>Actinomycetota</taxon>
        <taxon>Actinomycetes</taxon>
        <taxon>Micromonosporales</taxon>
        <taxon>Micromonosporaceae</taxon>
        <taxon>Plantactinospora</taxon>
    </lineage>
</organism>
<dbReference type="InterPro" id="IPR045770">
    <property type="entry name" value="DUF6223"/>
</dbReference>
<evidence type="ECO:0000313" key="4">
    <source>
        <dbReference type="Proteomes" id="UP001596203"/>
    </source>
</evidence>
<keyword evidence="2" id="KW-0732">Signal</keyword>
<name>A0ABW1KIQ3_9ACTN</name>
<keyword evidence="1" id="KW-0812">Transmembrane</keyword>
<accession>A0ABW1KIQ3</accession>
<keyword evidence="1" id="KW-0472">Membrane</keyword>
<keyword evidence="4" id="KW-1185">Reference proteome</keyword>
<proteinExistence type="predicted"/>
<dbReference type="Pfam" id="PF19733">
    <property type="entry name" value="DUF6223"/>
    <property type="match status" value="1"/>
</dbReference>
<keyword evidence="1" id="KW-1133">Transmembrane helix</keyword>
<evidence type="ECO:0000313" key="3">
    <source>
        <dbReference type="EMBL" id="MFC6021625.1"/>
    </source>
</evidence>
<comment type="caution">
    <text evidence="3">The sequence shown here is derived from an EMBL/GenBank/DDBJ whole genome shotgun (WGS) entry which is preliminary data.</text>
</comment>
<evidence type="ECO:0000256" key="2">
    <source>
        <dbReference type="SAM" id="SignalP"/>
    </source>
</evidence>
<dbReference type="Proteomes" id="UP001596203">
    <property type="component" value="Unassembled WGS sequence"/>
</dbReference>
<protein>
    <submittedName>
        <fullName evidence="3">DUF6223 family protein</fullName>
    </submittedName>
</protein>
<gene>
    <name evidence="3" type="ORF">ACFP2T_36350</name>
</gene>
<evidence type="ECO:0000256" key="1">
    <source>
        <dbReference type="SAM" id="Phobius"/>
    </source>
</evidence>
<reference evidence="4" key="1">
    <citation type="journal article" date="2019" name="Int. J. Syst. Evol. Microbiol.">
        <title>The Global Catalogue of Microorganisms (GCM) 10K type strain sequencing project: providing services to taxonomists for standard genome sequencing and annotation.</title>
        <authorList>
            <consortium name="The Broad Institute Genomics Platform"/>
            <consortium name="The Broad Institute Genome Sequencing Center for Infectious Disease"/>
            <person name="Wu L."/>
            <person name="Ma J."/>
        </authorList>
    </citation>
    <scope>NUCLEOTIDE SEQUENCE [LARGE SCALE GENOMIC DNA]</scope>
    <source>
        <strain evidence="4">ZS-35-S2</strain>
    </source>
</reference>